<protein>
    <submittedName>
        <fullName evidence="1">Uncharacterized protein</fullName>
    </submittedName>
</protein>
<dbReference type="AlphaFoldDB" id="A0A6N3GV83"/>
<proteinExistence type="predicted"/>
<sequence>MLGTSLMLTYEYSNSMTDAKIEEKARGLGMHTEDECKVFFKGDEKND</sequence>
<name>A0A6N3GV83_9CLOT</name>
<evidence type="ECO:0000313" key="1">
    <source>
        <dbReference type="EMBL" id="VYU68454.1"/>
    </source>
</evidence>
<accession>A0A6N3GV83</accession>
<reference evidence="1" key="1">
    <citation type="submission" date="2019-11" db="EMBL/GenBank/DDBJ databases">
        <authorList>
            <person name="Feng L."/>
        </authorList>
    </citation>
    <scope>NUCLEOTIDE SEQUENCE</scope>
    <source>
        <strain evidence="1">CParaputrificumLFYP93</strain>
    </source>
</reference>
<organism evidence="1">
    <name type="scientific">Clostridium paraputrificum</name>
    <dbReference type="NCBI Taxonomy" id="29363"/>
    <lineage>
        <taxon>Bacteria</taxon>
        <taxon>Bacillati</taxon>
        <taxon>Bacillota</taxon>
        <taxon>Clostridia</taxon>
        <taxon>Eubacteriales</taxon>
        <taxon>Clostridiaceae</taxon>
        <taxon>Clostridium</taxon>
    </lineage>
</organism>
<dbReference type="RefSeq" id="WP_291671532.1">
    <property type="nucleotide sequence ID" value="NZ_CACRTV010000088.1"/>
</dbReference>
<dbReference type="EMBL" id="CACRTV010000088">
    <property type="protein sequence ID" value="VYU68454.1"/>
    <property type="molecule type" value="Genomic_DNA"/>
</dbReference>
<gene>
    <name evidence="1" type="ORF">CPLFYP93_03348</name>
</gene>